<sequence length="2149" mass="228142">MGTGWGLTLEREIIANNTSVFGFSLRGRYLHTWMWGRDSRPFYGIANDENLNGTANPAIDYTAAGYAYRNFYTKTDEFSLEGLLILNKLRAHSGFKIYGFGGIGATGFNSKINQLDGTNTQYDYSNVSTFSKAIAKNDLNLLWDKTYETNGIAGQSRNSYVLSGAIGVGVGIKLSSNVYLGWEHKYTYTSTDMLDASKWNNDASPSLKNDRYHYSSLFLTVAIGAGKATAQPTRDQTTYYPPPVVPVTNPRPEITVLYPRENPVYLNDCNAQIKVSITNLESINQITVLRDGNVLGSAYYTFDRTTEVLTINTPIAGNTVFSIIAQNAGGKDTKYVYTNCGPVLTTPAPITPTVAFVSTSSNDCIAHVVASVKNVTDEKSIEVIMDGIVLSPRQYNFNPYNGSVIIQMPFNQFTSISVRATNGTSSVVESINLSCTPKNVLIKEPPVISISNSQVDKNTAGDCVAKITATVIGIEGISNIEVTRNGTILRAPSYTYNASTKVLTISNQIIGSNTFIIRAQNAVSSTTATVSLNCVPQTVLVTPSIVLIQPNSNTYESQDCKEQISAKMVHVTSVQNIDVQINGSTINKNLLHFNPTTAILTFDAVITKQATIIISASNDAGNTSQTININCAPVITPTIDVSYPSTEPYVSATCKENVTAVVTGVSDLSAIHITLNGIAVNTGLVFDAATGKLSIPVNFSGRSELLINAVGKGAATSKKITLICQTLAKPVITVVSPNANPYISTGCQEQVTAQVENVESVKDITVTLNGVALAKGVMQYDTVTDILSFPVSIKGTATIVISAVNASGSEMKSISIQCKPTILPAPTVKLITPQTTNTISNTCIEAVKIQLTNCASLENITVTENGNTIASENLAYSAITGILSFQVNVATTSTLVVTAKNNGGSASTTFVIQCKPTELPSVSILRPVGTPFISTTCSENIEAIVKNISGVNQVDVLYNNVALDKSLLTYDTTSNTLSFVHTFTANGSLIIKAQNEAGQASKTVAFECKPVLPPVLVINSPAADPFISESCSDTIIATVQNIESIDAITAYANNVLIPKDKIVFTKANGRIRLIYSYNTDTEIKLMAVNAAGTATKLVHLTCAPVLQPTIKLVNPVAETVVSTSCVDNVLMTLTNVSEMNQIQVKINSVLLNNTLYTYNAATGLLTIPVTTTTVSTVEVVATNKTKRASKTVQITCKKLPLPAVQITSPSTTVLTNCSTSVKATVTNVTSKEQLVITVDGRLLNAASYTLTANIVSIPVTVSGQSLVSITATNETGAVTEKIALTCNVSQVITGPSTNSCSTISKTPFTTCATCNDTVKVSSGNISVDANRKVCITNTFSGNVNMNGGQLVICGTATIQNINFNSGDIVVTGTASFDNVNMNSQTSAIRNYGTIRFSNFTYNGRFENHGQATIQADFNINSTAVFINTGTLNANTSFNNNNVACNSGTITINGNLKDNGSADFINSCKLIVNGQFHVNNTFENSGSIQVASTTFINGAGTFKMNAGSKLITDALIINGTINGPAQSCTSINVASQTQINSSARVSGKIDICDVNGIELKSGILAATVTTDCSCMINMSGGCGSNGDMNDQITVCHKSGDNIQTLTISKSLLASHLAHGDHIGTCTEADKTVIKQEPAVTEPVVTPPVIVAPVVVPPVEDKPVEEEKVTICHKPPGNPENVQTLTISKNDLKAHLAHGDNIGACVKGSKTVEDDPAVPPVKEEKIIICHTSGGGVQTLTVSKSDLSAHLAHGDHIGACAEEQSPVKEETIPTVQEEEKVIICHKPPGNPTNVQTLTVKKSDLKAHLAHGDYIGACTVVKEQPVVVPPVNEPKDEKVIICHKPKGSTSIETLTISSRDLAAHLAHGDHVGSCTDADKPVIQREPETPDVIVPPKAEENKVIICHKSKGGTSIETLTIPESALSSHLAHGDHVGSCTDADRPKPVEEKRVTICHKPQGSSTIETITIPESALSSHLAHGDHVGSCTDADKPKPAEEERVTICHKPQGSSIVQTITIPKSALSQHLAHGDHVGSCTDEDKPKPVEEKKVVICHKPKGSSIVQTITISESALSQHLAHGDHVGTCTDADQPVIQKEPEVVSPQTVPSTEEAKVTICHKKTDGTMETLTIPKSQLSFHLQHGDHVGVCTPQEMVK</sequence>
<protein>
    <submittedName>
        <fullName evidence="1">CHU large protein uncharacterized</fullName>
        <ecNumber evidence="1">3.2.1.-</ecNumber>
    </submittedName>
</protein>
<proteinExistence type="predicted"/>
<evidence type="ECO:0000313" key="1">
    <source>
        <dbReference type="EMBL" id="ABG60498.1"/>
    </source>
</evidence>
<reference evidence="1 2" key="1">
    <citation type="journal article" date="2007" name="Appl. Environ. Microbiol.">
        <title>Genome sequence of the cellulolytic gliding bacterium Cytophaga hutchinsonii.</title>
        <authorList>
            <person name="Xie G."/>
            <person name="Bruce D.C."/>
            <person name="Challacombe J.F."/>
            <person name="Chertkov O."/>
            <person name="Detter J.C."/>
            <person name="Gilna P."/>
            <person name="Han C.S."/>
            <person name="Lucas S."/>
            <person name="Misra M."/>
            <person name="Myers G.L."/>
            <person name="Richardson P."/>
            <person name="Tapia R."/>
            <person name="Thayer N."/>
            <person name="Thompson L.S."/>
            <person name="Brettin T.S."/>
            <person name="Henrissat B."/>
            <person name="Wilson D.B."/>
            <person name="McBride M.J."/>
        </authorList>
    </citation>
    <scope>NUCLEOTIDE SEQUENCE [LARGE SCALE GENOMIC DNA]</scope>
    <source>
        <strain evidence="2">ATCC 33406 / DSM 1761 / CIP 103989 / NBRC 15051 / NCIMB 9469 / D465</strain>
    </source>
</reference>
<keyword evidence="2" id="KW-1185">Reference proteome</keyword>
<evidence type="ECO:0000313" key="2">
    <source>
        <dbReference type="Proteomes" id="UP000001822"/>
    </source>
</evidence>
<dbReference type="KEGG" id="chu:CHU_3259"/>
<dbReference type="EC" id="3.2.1.-" evidence="1"/>
<dbReference type="Proteomes" id="UP000001822">
    <property type="component" value="Chromosome"/>
</dbReference>
<gene>
    <name evidence="1" type="ordered locus">CHU_3259</name>
</gene>
<keyword evidence="1" id="KW-0326">Glycosidase</keyword>
<keyword evidence="1" id="KW-0378">Hydrolase</keyword>
<dbReference type="EMBL" id="CP000383">
    <property type="protein sequence ID" value="ABG60498.1"/>
    <property type="molecule type" value="Genomic_DNA"/>
</dbReference>
<organism evidence="1 2">
    <name type="scientific">Cytophaga hutchinsonii (strain ATCC 33406 / DSM 1761 / CIP 103989 / NBRC 15051 / NCIMB 9469 / D465)</name>
    <dbReference type="NCBI Taxonomy" id="269798"/>
    <lineage>
        <taxon>Bacteria</taxon>
        <taxon>Pseudomonadati</taxon>
        <taxon>Bacteroidota</taxon>
        <taxon>Cytophagia</taxon>
        <taxon>Cytophagales</taxon>
        <taxon>Cytophagaceae</taxon>
        <taxon>Cytophaga</taxon>
    </lineage>
</organism>
<accession>A0A6N4SVF8</accession>
<name>A0A6N4SVF8_CYTH3</name>
<dbReference type="GO" id="GO:0016798">
    <property type="term" value="F:hydrolase activity, acting on glycosyl bonds"/>
    <property type="evidence" value="ECO:0007669"/>
    <property type="project" value="UniProtKB-KW"/>
</dbReference>